<evidence type="ECO:0000256" key="7">
    <source>
        <dbReference type="ARBA" id="ARBA00022833"/>
    </source>
</evidence>
<dbReference type="GeneTree" id="ENSGT01150000286918"/>
<reference evidence="11" key="1">
    <citation type="submission" date="2025-08" db="UniProtKB">
        <authorList>
            <consortium name="Ensembl"/>
        </authorList>
    </citation>
    <scope>IDENTIFICATION</scope>
</reference>
<dbReference type="FunFam" id="3.30.160.60:FF:000478">
    <property type="entry name" value="Zinc finger protein 133"/>
    <property type="match status" value="1"/>
</dbReference>
<sequence length="147" mass="16285">MKHPQQNKNVLYGIETCPSAWLSLRASAVGAEFMSLWILGVGEIDRISEGAVPGGVAPYNCPQCGRSFSTSARFKTHQSTHLGERVFHCSEGGEGFQTHRVLQVHQRTHAGEKLHVCNDCGRSFSCKQTLRVHKRIHTGEKPYRSPG</sequence>
<dbReference type="PROSITE" id="PS50157">
    <property type="entry name" value="ZINC_FINGER_C2H2_2"/>
    <property type="match status" value="3"/>
</dbReference>
<feature type="domain" description="C2H2-type" evidence="10">
    <location>
        <begin position="115"/>
        <end position="142"/>
    </location>
</feature>
<dbReference type="PROSITE" id="PS00028">
    <property type="entry name" value="ZINC_FINGER_C2H2_1"/>
    <property type="match status" value="2"/>
</dbReference>
<evidence type="ECO:0000313" key="11">
    <source>
        <dbReference type="Ensembl" id="ENSCABP00000005551.1"/>
    </source>
</evidence>
<keyword evidence="7" id="KW-0862">Zinc</keyword>
<protein>
    <recommendedName>
        <fullName evidence="10">C2H2-type domain-containing protein</fullName>
    </recommendedName>
</protein>
<dbReference type="GO" id="GO:0000981">
    <property type="term" value="F:DNA-binding transcription factor activity, RNA polymerase II-specific"/>
    <property type="evidence" value="ECO:0007669"/>
    <property type="project" value="TreeGrafter"/>
</dbReference>
<dbReference type="SUPFAM" id="SSF57667">
    <property type="entry name" value="beta-beta-alpha zinc fingers"/>
    <property type="match status" value="2"/>
</dbReference>
<feature type="domain" description="C2H2-type" evidence="10">
    <location>
        <begin position="59"/>
        <end position="86"/>
    </location>
</feature>
<evidence type="ECO:0000256" key="8">
    <source>
        <dbReference type="ARBA" id="ARBA00023242"/>
    </source>
</evidence>
<dbReference type="AlphaFoldDB" id="A0A8C0G967"/>
<evidence type="ECO:0000256" key="1">
    <source>
        <dbReference type="ARBA" id="ARBA00003767"/>
    </source>
</evidence>
<dbReference type="InterPro" id="IPR036236">
    <property type="entry name" value="Znf_C2H2_sf"/>
</dbReference>
<keyword evidence="12" id="KW-1185">Reference proteome</keyword>
<dbReference type="SMART" id="SM00355">
    <property type="entry name" value="ZnF_C2H2"/>
    <property type="match status" value="3"/>
</dbReference>
<keyword evidence="6 9" id="KW-0863">Zinc-finger</keyword>
<dbReference type="Proteomes" id="UP000694404">
    <property type="component" value="Unplaced"/>
</dbReference>
<dbReference type="GO" id="GO:0008270">
    <property type="term" value="F:zinc ion binding"/>
    <property type="evidence" value="ECO:0007669"/>
    <property type="project" value="UniProtKB-KW"/>
</dbReference>
<dbReference type="FunFam" id="3.30.160.60:FF:001602">
    <property type="entry name" value="Zinc finger protein 490"/>
    <property type="match status" value="1"/>
</dbReference>
<evidence type="ECO:0000256" key="4">
    <source>
        <dbReference type="ARBA" id="ARBA00022723"/>
    </source>
</evidence>
<evidence type="ECO:0000256" key="3">
    <source>
        <dbReference type="ARBA" id="ARBA00006991"/>
    </source>
</evidence>
<evidence type="ECO:0000256" key="5">
    <source>
        <dbReference type="ARBA" id="ARBA00022737"/>
    </source>
</evidence>
<accession>A0A8C0G967</accession>
<dbReference type="GO" id="GO:0000978">
    <property type="term" value="F:RNA polymerase II cis-regulatory region sequence-specific DNA binding"/>
    <property type="evidence" value="ECO:0007669"/>
    <property type="project" value="TreeGrafter"/>
</dbReference>
<dbReference type="FunFam" id="3.30.160.60:FF:002343">
    <property type="entry name" value="Zinc finger protein 33A"/>
    <property type="match status" value="1"/>
</dbReference>
<dbReference type="GO" id="GO:0005634">
    <property type="term" value="C:nucleus"/>
    <property type="evidence" value="ECO:0007669"/>
    <property type="project" value="UniProtKB-SubCell"/>
</dbReference>
<evidence type="ECO:0000256" key="2">
    <source>
        <dbReference type="ARBA" id="ARBA00004123"/>
    </source>
</evidence>
<dbReference type="PANTHER" id="PTHR23226:SF416">
    <property type="entry name" value="FI01424P"/>
    <property type="match status" value="1"/>
</dbReference>
<dbReference type="Ensembl" id="ENSCABT00000006040.1">
    <property type="protein sequence ID" value="ENSCABP00000005551.1"/>
    <property type="gene ID" value="ENSCABG00000004189.1"/>
</dbReference>
<organism evidence="11 12">
    <name type="scientific">Chelonoidis abingdonii</name>
    <name type="common">Abingdon island giant tortoise</name>
    <name type="synonym">Testudo abingdonii</name>
    <dbReference type="NCBI Taxonomy" id="106734"/>
    <lineage>
        <taxon>Eukaryota</taxon>
        <taxon>Metazoa</taxon>
        <taxon>Chordata</taxon>
        <taxon>Craniata</taxon>
        <taxon>Vertebrata</taxon>
        <taxon>Euteleostomi</taxon>
        <taxon>Archelosauria</taxon>
        <taxon>Testudinata</taxon>
        <taxon>Testudines</taxon>
        <taxon>Cryptodira</taxon>
        <taxon>Durocryptodira</taxon>
        <taxon>Testudinoidea</taxon>
        <taxon>Testudinidae</taxon>
        <taxon>Chelonoidis</taxon>
    </lineage>
</organism>
<reference evidence="11" key="2">
    <citation type="submission" date="2025-09" db="UniProtKB">
        <authorList>
            <consortium name="Ensembl"/>
        </authorList>
    </citation>
    <scope>IDENTIFICATION</scope>
</reference>
<comment type="subcellular location">
    <subcellularLocation>
        <location evidence="2">Nucleus</location>
    </subcellularLocation>
</comment>
<keyword evidence="4" id="KW-0479">Metal-binding</keyword>
<name>A0A8C0G967_CHEAB</name>
<evidence type="ECO:0000313" key="12">
    <source>
        <dbReference type="Proteomes" id="UP000694404"/>
    </source>
</evidence>
<evidence type="ECO:0000259" key="10">
    <source>
        <dbReference type="PROSITE" id="PS50157"/>
    </source>
</evidence>
<comment type="similarity">
    <text evidence="3">Belongs to the krueppel C2H2-type zinc-finger protein family.</text>
</comment>
<keyword evidence="5" id="KW-0677">Repeat</keyword>
<dbReference type="Pfam" id="PF00096">
    <property type="entry name" value="zf-C2H2"/>
    <property type="match status" value="2"/>
</dbReference>
<comment type="function">
    <text evidence="1">May be involved in transcriptional regulation.</text>
</comment>
<keyword evidence="8" id="KW-0539">Nucleus</keyword>
<dbReference type="Gene3D" id="3.30.160.60">
    <property type="entry name" value="Classic Zinc Finger"/>
    <property type="match status" value="3"/>
</dbReference>
<proteinExistence type="inferred from homology"/>
<dbReference type="InterPro" id="IPR013087">
    <property type="entry name" value="Znf_C2H2_type"/>
</dbReference>
<dbReference type="PANTHER" id="PTHR23226">
    <property type="entry name" value="ZINC FINGER AND SCAN DOMAIN-CONTAINING"/>
    <property type="match status" value="1"/>
</dbReference>
<evidence type="ECO:0000256" key="9">
    <source>
        <dbReference type="PROSITE-ProRule" id="PRU00042"/>
    </source>
</evidence>
<evidence type="ECO:0000256" key="6">
    <source>
        <dbReference type="ARBA" id="ARBA00022771"/>
    </source>
</evidence>
<feature type="domain" description="C2H2-type" evidence="10">
    <location>
        <begin position="87"/>
        <end position="114"/>
    </location>
</feature>